<dbReference type="FunFam" id="3.30.63.10:FF:000002">
    <property type="entry name" value="Guanylate kinase 1"/>
    <property type="match status" value="1"/>
</dbReference>
<dbReference type="InterPro" id="IPR020590">
    <property type="entry name" value="Guanylate_kinase_CS"/>
</dbReference>
<dbReference type="PANTHER" id="PTHR23117">
    <property type="entry name" value="GUANYLATE KINASE-RELATED"/>
    <property type="match status" value="1"/>
</dbReference>
<dbReference type="SMART" id="SM00072">
    <property type="entry name" value="GuKc"/>
    <property type="match status" value="1"/>
</dbReference>
<dbReference type="NCBIfam" id="TIGR03263">
    <property type="entry name" value="guanyl_kin"/>
    <property type="match status" value="1"/>
</dbReference>
<dbReference type="CDD" id="cd00071">
    <property type="entry name" value="GMPK"/>
    <property type="match status" value="1"/>
</dbReference>
<dbReference type="PROSITE" id="PS50052">
    <property type="entry name" value="GUANYLATE_KINASE_2"/>
    <property type="match status" value="1"/>
</dbReference>
<name>A0A841GRN2_9BACT</name>
<dbReference type="HAMAP" id="MF_00328">
    <property type="entry name" value="Guanylate_kinase"/>
    <property type="match status" value="1"/>
</dbReference>
<reference evidence="11 12" key="1">
    <citation type="submission" date="2020-08" db="EMBL/GenBank/DDBJ databases">
        <title>Genomic Encyclopedia of Type Strains, Phase IV (KMG-IV): sequencing the most valuable type-strain genomes for metagenomic binning, comparative biology and taxonomic classification.</title>
        <authorList>
            <person name="Goeker M."/>
        </authorList>
    </citation>
    <scope>NUCLEOTIDE SEQUENCE [LARGE SCALE GENOMIC DNA]</scope>
    <source>
        <strain evidence="11 12">DSM 13481</strain>
    </source>
</reference>
<keyword evidence="7 9" id="KW-0067">ATP-binding</keyword>
<comment type="caution">
    <text evidence="11">The sequence shown here is derived from an EMBL/GenBank/DDBJ whole genome shotgun (WGS) entry which is preliminary data.</text>
</comment>
<keyword evidence="4 9" id="KW-0808">Transferase</keyword>
<feature type="domain" description="Guanylate kinase-like" evidence="10">
    <location>
        <begin position="3"/>
        <end position="181"/>
    </location>
</feature>
<dbReference type="Gene3D" id="3.30.63.10">
    <property type="entry name" value="Guanylate Kinase phosphate binding domain"/>
    <property type="match status" value="1"/>
</dbReference>
<evidence type="ECO:0000256" key="8">
    <source>
        <dbReference type="ARBA" id="ARBA00030128"/>
    </source>
</evidence>
<feature type="binding site" evidence="9">
    <location>
        <begin position="10"/>
        <end position="17"/>
    </location>
    <ligand>
        <name>ATP</name>
        <dbReference type="ChEBI" id="CHEBI:30616"/>
    </ligand>
</feature>
<accession>A0A841GRN2</accession>
<dbReference type="PROSITE" id="PS00856">
    <property type="entry name" value="GUANYLATE_KINASE_1"/>
    <property type="match status" value="1"/>
</dbReference>
<dbReference type="GO" id="GO:0005829">
    <property type="term" value="C:cytosol"/>
    <property type="evidence" value="ECO:0007669"/>
    <property type="project" value="TreeGrafter"/>
</dbReference>
<comment type="subcellular location">
    <subcellularLocation>
        <location evidence="9">Cytoplasm</location>
    </subcellularLocation>
</comment>
<evidence type="ECO:0000256" key="7">
    <source>
        <dbReference type="ARBA" id="ARBA00022840"/>
    </source>
</evidence>
<dbReference type="Gene3D" id="3.40.50.300">
    <property type="entry name" value="P-loop containing nucleotide triphosphate hydrolases"/>
    <property type="match status" value="1"/>
</dbReference>
<dbReference type="PANTHER" id="PTHR23117:SF13">
    <property type="entry name" value="GUANYLATE KINASE"/>
    <property type="match status" value="1"/>
</dbReference>
<evidence type="ECO:0000313" key="11">
    <source>
        <dbReference type="EMBL" id="MBB6062349.1"/>
    </source>
</evidence>
<evidence type="ECO:0000256" key="3">
    <source>
        <dbReference type="ARBA" id="ARBA00016296"/>
    </source>
</evidence>
<keyword evidence="6 9" id="KW-0418">Kinase</keyword>
<sequence>MKGTLFVVSGPSGVGKTSIISALMNKLENIVFSVSCTTRPPRPGEVDGVDYFFVSRDKFIEMREKGEFLEWAEVHGNLYGTPKKFVLENIEKGNRIILDIDVQGALQVKRNFDDAVFIFVAPPSYEVLKERLLKRGTENSQSMLKRLENAKWEMSKIVEFDYLIVNSDLEKSILAMKSIITAESYRTRRILDEALIKRLFKGVSESETGN</sequence>
<comment type="similarity">
    <text evidence="1 9">Belongs to the guanylate kinase family.</text>
</comment>
<dbReference type="InterPro" id="IPR017665">
    <property type="entry name" value="Guanylate_kinase"/>
</dbReference>
<dbReference type="Pfam" id="PF00625">
    <property type="entry name" value="Guanylate_kin"/>
    <property type="match status" value="1"/>
</dbReference>
<dbReference type="AlphaFoldDB" id="A0A841GRN2"/>
<dbReference type="Proteomes" id="UP000555828">
    <property type="component" value="Unassembled WGS sequence"/>
</dbReference>
<dbReference type="EC" id="2.7.4.8" evidence="2 9"/>
<dbReference type="GO" id="GO:0005524">
    <property type="term" value="F:ATP binding"/>
    <property type="evidence" value="ECO:0007669"/>
    <property type="project" value="UniProtKB-UniRule"/>
</dbReference>
<protein>
    <recommendedName>
        <fullName evidence="3 9">Guanylate kinase</fullName>
        <ecNumber evidence="2 9">2.7.4.8</ecNumber>
    </recommendedName>
    <alternativeName>
        <fullName evidence="8 9">GMP kinase</fullName>
    </alternativeName>
</protein>
<dbReference type="InterPro" id="IPR008144">
    <property type="entry name" value="Guanylate_kin-like_dom"/>
</dbReference>
<dbReference type="RefSeq" id="WP_184619035.1">
    <property type="nucleotide sequence ID" value="NZ_JACHEX010000002.1"/>
</dbReference>
<evidence type="ECO:0000256" key="9">
    <source>
        <dbReference type="HAMAP-Rule" id="MF_00328"/>
    </source>
</evidence>
<evidence type="ECO:0000259" key="10">
    <source>
        <dbReference type="PROSITE" id="PS50052"/>
    </source>
</evidence>
<evidence type="ECO:0000256" key="2">
    <source>
        <dbReference type="ARBA" id="ARBA00012961"/>
    </source>
</evidence>
<dbReference type="GO" id="GO:0004385">
    <property type="term" value="F:GMP kinase activity"/>
    <property type="evidence" value="ECO:0007669"/>
    <property type="project" value="UniProtKB-UniRule"/>
</dbReference>
<evidence type="ECO:0000256" key="6">
    <source>
        <dbReference type="ARBA" id="ARBA00022777"/>
    </source>
</evidence>
<comment type="function">
    <text evidence="9">Essential for recycling GMP and indirectly, cGMP.</text>
</comment>
<evidence type="ECO:0000256" key="1">
    <source>
        <dbReference type="ARBA" id="ARBA00005790"/>
    </source>
</evidence>
<dbReference type="InterPro" id="IPR008145">
    <property type="entry name" value="GK/Ca_channel_bsu"/>
</dbReference>
<keyword evidence="12" id="KW-1185">Reference proteome</keyword>
<gene>
    <name evidence="9" type="primary">gmk</name>
    <name evidence="11" type="ORF">HNP65_000787</name>
</gene>
<keyword evidence="9" id="KW-0963">Cytoplasm</keyword>
<dbReference type="InterPro" id="IPR027417">
    <property type="entry name" value="P-loop_NTPase"/>
</dbReference>
<evidence type="ECO:0000256" key="5">
    <source>
        <dbReference type="ARBA" id="ARBA00022741"/>
    </source>
</evidence>
<evidence type="ECO:0000313" key="12">
    <source>
        <dbReference type="Proteomes" id="UP000555828"/>
    </source>
</evidence>
<proteinExistence type="inferred from homology"/>
<organism evidence="11 12">
    <name type="scientific">Thermosipho japonicus</name>
    <dbReference type="NCBI Taxonomy" id="90323"/>
    <lineage>
        <taxon>Bacteria</taxon>
        <taxon>Thermotogati</taxon>
        <taxon>Thermotogota</taxon>
        <taxon>Thermotogae</taxon>
        <taxon>Thermotogales</taxon>
        <taxon>Fervidobacteriaceae</taxon>
        <taxon>Thermosipho</taxon>
    </lineage>
</organism>
<dbReference type="EMBL" id="JACHEX010000002">
    <property type="protein sequence ID" value="MBB6062349.1"/>
    <property type="molecule type" value="Genomic_DNA"/>
</dbReference>
<keyword evidence="5 9" id="KW-0547">Nucleotide-binding</keyword>
<dbReference type="SUPFAM" id="SSF52540">
    <property type="entry name" value="P-loop containing nucleoside triphosphate hydrolases"/>
    <property type="match status" value="1"/>
</dbReference>
<comment type="catalytic activity">
    <reaction evidence="9">
        <text>GMP + ATP = GDP + ADP</text>
        <dbReference type="Rhea" id="RHEA:20780"/>
        <dbReference type="ChEBI" id="CHEBI:30616"/>
        <dbReference type="ChEBI" id="CHEBI:58115"/>
        <dbReference type="ChEBI" id="CHEBI:58189"/>
        <dbReference type="ChEBI" id="CHEBI:456216"/>
        <dbReference type="EC" id="2.7.4.8"/>
    </reaction>
</comment>
<evidence type="ECO:0000256" key="4">
    <source>
        <dbReference type="ARBA" id="ARBA00022679"/>
    </source>
</evidence>